<dbReference type="InterPro" id="IPR059100">
    <property type="entry name" value="TSP3_bac"/>
</dbReference>
<evidence type="ECO:0000313" key="9">
    <source>
        <dbReference type="EMBL" id="EAR15913.1"/>
    </source>
</evidence>
<dbReference type="EMBL" id="CP001712">
    <property type="protein sequence ID" value="EAR15913.1"/>
    <property type="molecule type" value="Genomic_DNA"/>
</dbReference>
<dbReference type="InterPro" id="IPR047589">
    <property type="entry name" value="DUF11_rpt"/>
</dbReference>
<feature type="domain" description="Calx-beta" evidence="8">
    <location>
        <begin position="129"/>
        <end position="231"/>
    </location>
</feature>
<dbReference type="GO" id="GO:0016020">
    <property type="term" value="C:membrane"/>
    <property type="evidence" value="ECO:0007669"/>
    <property type="project" value="InterPro"/>
</dbReference>
<evidence type="ECO:0000256" key="4">
    <source>
        <dbReference type="ARBA" id="ARBA00022737"/>
    </source>
</evidence>
<keyword evidence="6" id="KW-0406">Ion transport</keyword>
<dbReference type="InterPro" id="IPR028974">
    <property type="entry name" value="TSP_type-3_rpt"/>
</dbReference>
<dbReference type="Gene3D" id="2.60.40.2030">
    <property type="match status" value="7"/>
</dbReference>
<sequence>MSPAFRLPGRNFLWAAFMLFTGVSAIGQNLSISDAQVVEGSGGGTNLVFTVNNSVAFTSVTFQYDTFSGTAIDGSDFTGVSGGTGSIAFIPNNTTISIPITPDLVPEPSETFTVVISNPSAGTISDDTAIGTILDDDQAISISNLSQAEGNAGNTSFSFTVSVDGGGAAFEDIGFSFDTADGTATAGSGDYTAVSGGGGTILQGSNSTTVTVSVNGDTTLEPDENFTGTISNVSNGRTGATPTATGTIQNDDAASVSIADASEGEGTGPLEFTVTLDNAVQGGTTVSYSFTDGTATGGGTDYDSSAGTVTFAGTAGETETISVPLNNDAIVEADENFTVTLSGPTNGVSLGTPSSATGTILDDDTVVVNFSAPSSSGNENTGANLPTLFVTGTVTAATTVTVTATGGTANGGGIDYNFSSPQVVNIPAGVYDGTTATDIPIPTLSIVNDATPEPSETIVLGLSAPTGDATLGSTTSTTYTILNDDNQELQINNVSQAEGSGGGTTAFNFSVSIVGGGNALQDLSFRVNTRDDSAAEPSDYARIQNQTFTIPAGQNSVVVPVSVVADDQAEPDETFDVEIDQPSAGAVIGANDVGVGTIQNDDQQGLVINNVSRDEGDSGNITFTFQVSISGGGNALQDIDFSYSTQDGTATVADGDYQGLTNIGGTLPAGQSSVNIPVTVLGDEKAEQNETFTVVLSNPQGGFIAQGTGTGTILNDDVNRISIGDVTQNEGNSGTTNFIFTVTVDDGAVALQQIDFEYDTFPSGANPATPGEDYVSVSNGSGSIAAGETSTTISVTVNGDTDLEPAETFSVEINNIDNAEPGDVTGVGTIQNDDQCDAGDVAPEPASDEDTTFCTGDIIPPLTDFVVSNPPTNTVLTFSQNPDPLVVSNHLNQQQIDNPVAGTYYAFYYDSANNCASPLFTITIVRNSTPVIDSFSGDERCGPGTVTLTAAGSIPGGSGNNPDLNWYDAPAGGTLVFTGPNFTPSLSETTTFYVEAFANGCSSPREEVTALVSPLVTTGTATNGSACSVAEFGPTIRDLDDRLTGADPGNWTVETDPSGGQLSIEPGNLVDFEGLPVGTYSFRYTTNVAEAPCTEETVVIDIVVTTCDVDTDGDGLLDGVEADLGTDPNETDTDNDGIGDGTEVGPDTDNPLDEDGDGIIDALDSNTADADQDGVNDQQDPANNNPCIPNADAGNCDVDLSVSKTVNNPQAVIGQDVTFTITLSNLSVIEVEDIQVGDLLETGFQFVESTASAGAYDPQTGIWTVDLIAAESVETLEITATVQPAGDYTNTAELLASTPFDGNPDNDTSTVTVEIVLPEDADLSLQKSAQITPNGVFSGERIAPVVDDRIRFVIIVTNNSEDPVADILVEDILPEQADTGFEVLTPIPTQGSFNRDSGIWNIGTLSPGATAELSIPGYVRLATQFTNTARILSPAADADDSNNADDVLVVVSERNEGTPLFNQFSPNGDGTNDFLTIQLNRDSEDPGVTQTISAYSIQIFNRYGQFVHEAINQTSPVIWDGNHKNQQAPEGTYFYILTYTYTTSINPEPVQVTQKGWIQLIR</sequence>
<dbReference type="KEGG" id="rbi:RB2501_03425"/>
<feature type="domain" description="Calx-beta" evidence="8">
    <location>
        <begin position="21"/>
        <end position="117"/>
    </location>
</feature>
<dbReference type="eggNOG" id="COG3209">
    <property type="taxonomic scope" value="Bacteria"/>
</dbReference>
<dbReference type="GO" id="GO:0007154">
    <property type="term" value="P:cell communication"/>
    <property type="evidence" value="ECO:0007669"/>
    <property type="project" value="InterPro"/>
</dbReference>
<reference evidence="9 10" key="1">
    <citation type="journal article" date="2009" name="J. Bacteriol.">
        <title>Complete genome sequence of Robiginitalea biformata HTCC2501.</title>
        <authorList>
            <person name="Oh H.M."/>
            <person name="Giovannoni S.J."/>
            <person name="Lee K."/>
            <person name="Ferriera S."/>
            <person name="Johnson J."/>
            <person name="Cho J.C."/>
        </authorList>
    </citation>
    <scope>NUCLEOTIDE SEQUENCE [LARGE SCALE GENOMIC DNA]</scope>
    <source>
        <strain evidence="10">ATCC BAA-864 / HTCC2501 / KCTC 12146</strain>
    </source>
</reference>
<evidence type="ECO:0000256" key="3">
    <source>
        <dbReference type="ARBA" id="ARBA00022729"/>
    </source>
</evidence>
<evidence type="ECO:0000256" key="1">
    <source>
        <dbReference type="ARBA" id="ARBA00004613"/>
    </source>
</evidence>
<dbReference type="Pfam" id="PF13585">
    <property type="entry name" value="CHU_C"/>
    <property type="match status" value="1"/>
</dbReference>
<keyword evidence="5" id="KW-0106">Calcium</keyword>
<evidence type="ECO:0000256" key="2">
    <source>
        <dbReference type="ARBA" id="ARBA00022525"/>
    </source>
</evidence>
<name>A4CG55_ROBBH</name>
<dbReference type="InterPro" id="IPR044023">
    <property type="entry name" value="Ig_7"/>
</dbReference>
<feature type="region of interest" description="Disordered" evidence="7">
    <location>
        <begin position="1118"/>
        <end position="1186"/>
    </location>
</feature>
<keyword evidence="10" id="KW-1185">Reference proteome</keyword>
<dbReference type="eggNOG" id="COG2730">
    <property type="taxonomic scope" value="Bacteria"/>
</dbReference>
<keyword evidence="2" id="KW-0964">Secreted</keyword>
<dbReference type="SUPFAM" id="SSF141072">
    <property type="entry name" value="CalX-like"/>
    <property type="match status" value="7"/>
</dbReference>
<dbReference type="Pfam" id="PF03160">
    <property type="entry name" value="Calx-beta"/>
    <property type="match status" value="6"/>
</dbReference>
<dbReference type="InterPro" id="IPR003644">
    <property type="entry name" value="Calx_beta"/>
</dbReference>
<dbReference type="Pfam" id="PF18884">
    <property type="entry name" value="TSP3_bac"/>
    <property type="match status" value="1"/>
</dbReference>
<dbReference type="GO" id="GO:0030001">
    <property type="term" value="P:metal ion transport"/>
    <property type="evidence" value="ECO:0007669"/>
    <property type="project" value="TreeGrafter"/>
</dbReference>
<evidence type="ECO:0000313" key="10">
    <source>
        <dbReference type="Proteomes" id="UP000009049"/>
    </source>
</evidence>
<evidence type="ECO:0000256" key="6">
    <source>
        <dbReference type="ARBA" id="ARBA00023065"/>
    </source>
</evidence>
<dbReference type="PANTHER" id="PTHR11878">
    <property type="entry name" value="SODIUM/CALCIUM EXCHANGER"/>
    <property type="match status" value="1"/>
</dbReference>
<organism evidence="9 10">
    <name type="scientific">Robiginitalea biformata (strain ATCC BAA-864 / DSM 15991 / KCTC 12146 / HTCC2501)</name>
    <dbReference type="NCBI Taxonomy" id="313596"/>
    <lineage>
        <taxon>Bacteria</taxon>
        <taxon>Pseudomonadati</taxon>
        <taxon>Bacteroidota</taxon>
        <taxon>Flavobacteriia</taxon>
        <taxon>Flavobacteriales</taxon>
        <taxon>Flavobacteriaceae</taxon>
        <taxon>Robiginitalea</taxon>
    </lineage>
</organism>
<comment type="subcellular location">
    <subcellularLocation>
        <location evidence="1">Secreted</location>
    </subcellularLocation>
</comment>
<dbReference type="PANTHER" id="PTHR11878:SF65">
    <property type="entry name" value="NA_CA-EXCHANGE PROTEIN, ISOFORM G"/>
    <property type="match status" value="1"/>
</dbReference>
<dbReference type="InterPro" id="IPR026341">
    <property type="entry name" value="T9SS_type_B"/>
</dbReference>
<dbReference type="SUPFAM" id="SSF103647">
    <property type="entry name" value="TSP type-3 repeat"/>
    <property type="match status" value="1"/>
</dbReference>
<keyword evidence="6" id="KW-0813">Transport</keyword>
<keyword evidence="3" id="KW-0732">Signal</keyword>
<feature type="domain" description="Calx-beta" evidence="8">
    <location>
        <begin position="244"/>
        <end position="342"/>
    </location>
</feature>
<dbReference type="InterPro" id="IPR038081">
    <property type="entry name" value="CalX-like_sf"/>
</dbReference>
<evidence type="ECO:0000259" key="8">
    <source>
        <dbReference type="SMART" id="SM00237"/>
    </source>
</evidence>
<dbReference type="Pfam" id="PF19081">
    <property type="entry name" value="Ig_7"/>
    <property type="match status" value="1"/>
</dbReference>
<dbReference type="GO" id="GO:0005509">
    <property type="term" value="F:calcium ion binding"/>
    <property type="evidence" value="ECO:0007669"/>
    <property type="project" value="InterPro"/>
</dbReference>
<dbReference type="NCBIfam" id="TIGR01451">
    <property type="entry name" value="B_ant_repeat"/>
    <property type="match status" value="2"/>
</dbReference>
<gene>
    <name evidence="9" type="ordered locus">RB2501_03425</name>
</gene>
<dbReference type="NCBIfam" id="TIGR04131">
    <property type="entry name" value="Bac_Flav_CTERM"/>
    <property type="match status" value="1"/>
</dbReference>
<dbReference type="Pfam" id="PF01345">
    <property type="entry name" value="DUF11"/>
    <property type="match status" value="2"/>
</dbReference>
<dbReference type="STRING" id="313596.RB2501_03425"/>
<dbReference type="HOGENOM" id="CLU_245864_0_0_10"/>
<dbReference type="InterPro" id="IPR001434">
    <property type="entry name" value="OmcB-like_DUF11"/>
</dbReference>
<feature type="domain" description="Calx-beta" evidence="8">
    <location>
        <begin position="477"/>
        <end position="580"/>
    </location>
</feature>
<protein>
    <submittedName>
        <fullName evidence="9">Probable aggregation factor core protein MAFp3, isoform C</fullName>
    </submittedName>
</protein>
<feature type="domain" description="Calx-beta" evidence="8">
    <location>
        <begin position="594"/>
        <end position="697"/>
    </location>
</feature>
<feature type="compositionally biased region" description="Polar residues" evidence="7">
    <location>
        <begin position="1164"/>
        <end position="1186"/>
    </location>
</feature>
<proteinExistence type="predicted"/>
<keyword evidence="4" id="KW-0677">Repeat</keyword>
<evidence type="ECO:0000256" key="5">
    <source>
        <dbReference type="ARBA" id="ARBA00022837"/>
    </source>
</evidence>
<dbReference type="eggNOG" id="COG2885">
    <property type="taxonomic scope" value="Bacteria"/>
</dbReference>
<dbReference type="Proteomes" id="UP000009049">
    <property type="component" value="Chromosome"/>
</dbReference>
<feature type="domain" description="Calx-beta" evidence="8">
    <location>
        <begin position="356"/>
        <end position="463"/>
    </location>
</feature>
<dbReference type="eggNOG" id="COG1361">
    <property type="taxonomic scope" value="Bacteria"/>
</dbReference>
<dbReference type="SMART" id="SM00237">
    <property type="entry name" value="Calx_beta"/>
    <property type="match status" value="6"/>
</dbReference>
<accession>A4CG55</accession>
<evidence type="ECO:0000256" key="7">
    <source>
        <dbReference type="SAM" id="MobiDB-lite"/>
    </source>
</evidence>
<dbReference type="InterPro" id="IPR051171">
    <property type="entry name" value="CaCA"/>
</dbReference>